<reference evidence="2" key="1">
    <citation type="submission" date="2024-03" db="EMBL/GenBank/DDBJ databases">
        <title>WGS assembly of Saponaria officinalis var. Norfolk2.</title>
        <authorList>
            <person name="Jenkins J."/>
            <person name="Shu S."/>
            <person name="Grimwood J."/>
            <person name="Barry K."/>
            <person name="Goodstein D."/>
            <person name="Schmutz J."/>
            <person name="Leebens-Mack J."/>
            <person name="Osbourn A."/>
        </authorList>
    </citation>
    <scope>NUCLEOTIDE SEQUENCE [LARGE SCALE GENOMIC DNA]</scope>
    <source>
        <strain evidence="2">JIC</strain>
    </source>
</reference>
<accession>A0AAW1K457</accession>
<protein>
    <submittedName>
        <fullName evidence="2">Uncharacterized protein</fullName>
    </submittedName>
</protein>
<keyword evidence="3" id="KW-1185">Reference proteome</keyword>
<dbReference type="EMBL" id="JBDFQZ010000006">
    <property type="protein sequence ID" value="KAK9713881.1"/>
    <property type="molecule type" value="Genomic_DNA"/>
</dbReference>
<proteinExistence type="predicted"/>
<organism evidence="2 3">
    <name type="scientific">Saponaria officinalis</name>
    <name type="common">Common soapwort</name>
    <name type="synonym">Lychnis saponaria</name>
    <dbReference type="NCBI Taxonomy" id="3572"/>
    <lineage>
        <taxon>Eukaryota</taxon>
        <taxon>Viridiplantae</taxon>
        <taxon>Streptophyta</taxon>
        <taxon>Embryophyta</taxon>
        <taxon>Tracheophyta</taxon>
        <taxon>Spermatophyta</taxon>
        <taxon>Magnoliopsida</taxon>
        <taxon>eudicotyledons</taxon>
        <taxon>Gunneridae</taxon>
        <taxon>Pentapetalae</taxon>
        <taxon>Caryophyllales</taxon>
        <taxon>Caryophyllaceae</taxon>
        <taxon>Caryophylleae</taxon>
        <taxon>Saponaria</taxon>
    </lineage>
</organism>
<gene>
    <name evidence="2" type="ORF">RND81_06G056900</name>
</gene>
<sequence>MNNNNNININGDFNKFPASNKRVDLSNCLWKEYFCEVIYEITTKPKVKAFVFHDTSDRHVAKERCCRAKRGNYLNGSVLTRSMQRRKNKEVNHQVKTRRMCMSKQENSQG</sequence>
<name>A0AAW1K457_SAPOF</name>
<dbReference type="AlphaFoldDB" id="A0AAW1K457"/>
<evidence type="ECO:0000256" key="1">
    <source>
        <dbReference type="SAM" id="MobiDB-lite"/>
    </source>
</evidence>
<evidence type="ECO:0000313" key="2">
    <source>
        <dbReference type="EMBL" id="KAK9713881.1"/>
    </source>
</evidence>
<dbReference type="Proteomes" id="UP001443914">
    <property type="component" value="Unassembled WGS sequence"/>
</dbReference>
<evidence type="ECO:0000313" key="3">
    <source>
        <dbReference type="Proteomes" id="UP001443914"/>
    </source>
</evidence>
<feature type="region of interest" description="Disordered" evidence="1">
    <location>
        <begin position="83"/>
        <end position="110"/>
    </location>
</feature>
<comment type="caution">
    <text evidence="2">The sequence shown here is derived from an EMBL/GenBank/DDBJ whole genome shotgun (WGS) entry which is preliminary data.</text>
</comment>